<protein>
    <submittedName>
        <fullName evidence="2">Uncharacterized protein</fullName>
    </submittedName>
</protein>
<evidence type="ECO:0000256" key="1">
    <source>
        <dbReference type="SAM" id="Coils"/>
    </source>
</evidence>
<dbReference type="AlphaFoldDB" id="X0UKU7"/>
<feature type="non-terminal residue" evidence="2">
    <location>
        <position position="1"/>
    </location>
</feature>
<proteinExistence type="predicted"/>
<accession>X0UKU7</accession>
<sequence length="118" mass="13293">ELPKSLNLAYLYGELQAVKQIIQEHGQQIANLQEALARKRKAVPNGKVQIRDTKTGKVYPSKNNCYQSLLKAGELKELVDKGVFGDNPAKNSFGWYALVRTLPDRFEEIKTEQSSDQS</sequence>
<keyword evidence="1" id="KW-0175">Coiled coil</keyword>
<comment type="caution">
    <text evidence="2">The sequence shown here is derived from an EMBL/GenBank/DDBJ whole genome shotgun (WGS) entry which is preliminary data.</text>
</comment>
<organism evidence="2">
    <name type="scientific">marine sediment metagenome</name>
    <dbReference type="NCBI Taxonomy" id="412755"/>
    <lineage>
        <taxon>unclassified sequences</taxon>
        <taxon>metagenomes</taxon>
        <taxon>ecological metagenomes</taxon>
    </lineage>
</organism>
<dbReference type="EMBL" id="BARS01024316">
    <property type="protein sequence ID" value="GAG06439.1"/>
    <property type="molecule type" value="Genomic_DNA"/>
</dbReference>
<gene>
    <name evidence="2" type="ORF">S01H1_38612</name>
</gene>
<evidence type="ECO:0000313" key="2">
    <source>
        <dbReference type="EMBL" id="GAG06439.1"/>
    </source>
</evidence>
<reference evidence="2" key="1">
    <citation type="journal article" date="2014" name="Front. Microbiol.">
        <title>High frequency of phylogenetically diverse reductive dehalogenase-homologous genes in deep subseafloor sedimentary metagenomes.</title>
        <authorList>
            <person name="Kawai M."/>
            <person name="Futagami T."/>
            <person name="Toyoda A."/>
            <person name="Takaki Y."/>
            <person name="Nishi S."/>
            <person name="Hori S."/>
            <person name="Arai W."/>
            <person name="Tsubouchi T."/>
            <person name="Morono Y."/>
            <person name="Uchiyama I."/>
            <person name="Ito T."/>
            <person name="Fujiyama A."/>
            <person name="Inagaki F."/>
            <person name="Takami H."/>
        </authorList>
    </citation>
    <scope>NUCLEOTIDE SEQUENCE</scope>
    <source>
        <strain evidence="2">Expedition CK06-06</strain>
    </source>
</reference>
<name>X0UKU7_9ZZZZ</name>
<feature type="coiled-coil region" evidence="1">
    <location>
        <begin position="15"/>
        <end position="42"/>
    </location>
</feature>